<organism evidence="2 3">
    <name type="scientific">Tetranychus urticae</name>
    <name type="common">Two-spotted spider mite</name>
    <dbReference type="NCBI Taxonomy" id="32264"/>
    <lineage>
        <taxon>Eukaryota</taxon>
        <taxon>Metazoa</taxon>
        <taxon>Ecdysozoa</taxon>
        <taxon>Arthropoda</taxon>
        <taxon>Chelicerata</taxon>
        <taxon>Arachnida</taxon>
        <taxon>Acari</taxon>
        <taxon>Acariformes</taxon>
        <taxon>Trombidiformes</taxon>
        <taxon>Prostigmata</taxon>
        <taxon>Eleutherengona</taxon>
        <taxon>Raphignathae</taxon>
        <taxon>Tetranychoidea</taxon>
        <taxon>Tetranychidae</taxon>
        <taxon>Tetranychus</taxon>
    </lineage>
</organism>
<evidence type="ECO:0000256" key="1">
    <source>
        <dbReference type="SAM" id="Phobius"/>
    </source>
</evidence>
<sequence length="337" mass="38277">MFNVMDKLLIKILVKPVVVLNLIGLMTKFVDSSEILCHEYNSWNGCKNPFEAKCDSNEGKCICTEANSLYENGYCLRRILAIHEACWINGQCLMTGTRCFSKEGKGDSLDSVIESLWLDYVASNGSDLLIPGICQCNIGYVFDLIEGKCIPRLIDTPCLTDYDCLRRSSFSRCYINKCICSIKHLYNSRSDKCVFFGDVLWPRRSCFEGSCRSNGNFNGNTNGNNANEQYFYNHSMANIFGFSLSMTVLMMVWIVVRNCARARLSDRVIRLDELRYSDLRVTYDPFEINRSTASGIDVVDQRSVHSFNRETLPAYEDIQPPSYEEAVVKLGESSTIK</sequence>
<reference evidence="2" key="2">
    <citation type="submission" date="2015-06" db="UniProtKB">
        <authorList>
            <consortium name="EnsemblMetazoa"/>
        </authorList>
    </citation>
    <scope>IDENTIFICATION</scope>
</reference>
<keyword evidence="1" id="KW-0812">Transmembrane</keyword>
<dbReference type="OMA" id="MITESLW"/>
<name>T1KQD6_TETUR</name>
<dbReference type="EnsemblMetazoa" id="tetur17g03750.1">
    <property type="protein sequence ID" value="tetur17g03750.1"/>
    <property type="gene ID" value="tetur17g03750"/>
</dbReference>
<keyword evidence="3" id="KW-1185">Reference proteome</keyword>
<reference evidence="3" key="1">
    <citation type="submission" date="2011-08" db="EMBL/GenBank/DDBJ databases">
        <authorList>
            <person name="Rombauts S."/>
        </authorList>
    </citation>
    <scope>NUCLEOTIDE SEQUENCE</scope>
    <source>
        <strain evidence="3">London</strain>
    </source>
</reference>
<proteinExistence type="predicted"/>
<dbReference type="AlphaFoldDB" id="T1KQD6"/>
<protein>
    <recommendedName>
        <fullName evidence="4">EB domain-containing protein</fullName>
    </recommendedName>
</protein>
<keyword evidence="1" id="KW-1133">Transmembrane helix</keyword>
<dbReference type="KEGG" id="tut:107366134"/>
<dbReference type="EMBL" id="CAEY01000349">
    <property type="status" value="NOT_ANNOTATED_CDS"/>
    <property type="molecule type" value="Genomic_DNA"/>
</dbReference>
<dbReference type="HOGENOM" id="CLU_1680188_0_0_1"/>
<evidence type="ECO:0008006" key="4">
    <source>
        <dbReference type="Google" id="ProtNLM"/>
    </source>
</evidence>
<evidence type="ECO:0000313" key="3">
    <source>
        <dbReference type="Proteomes" id="UP000015104"/>
    </source>
</evidence>
<dbReference type="OrthoDB" id="10334046at2759"/>
<evidence type="ECO:0000313" key="2">
    <source>
        <dbReference type="EnsemblMetazoa" id="tetur17g03750.1"/>
    </source>
</evidence>
<dbReference type="Proteomes" id="UP000015104">
    <property type="component" value="Unassembled WGS sequence"/>
</dbReference>
<feature type="transmembrane region" description="Helical" evidence="1">
    <location>
        <begin position="236"/>
        <end position="256"/>
    </location>
</feature>
<accession>T1KQD6</accession>
<gene>
    <name evidence="2" type="primary">107366134</name>
</gene>
<keyword evidence="1" id="KW-0472">Membrane</keyword>